<name>W6U0N4_ECHGR</name>
<comment type="caution">
    <text evidence="1">The sequence shown here is derived from an EMBL/GenBank/DDBJ whole genome shotgun (WGS) entry which is preliminary data.</text>
</comment>
<dbReference type="GeneID" id="36346272"/>
<evidence type="ECO:0000313" key="2">
    <source>
        <dbReference type="Proteomes" id="UP000019149"/>
    </source>
</evidence>
<protein>
    <submittedName>
        <fullName evidence="1">Uncharacterized protein</fullName>
    </submittedName>
</protein>
<reference evidence="1 2" key="1">
    <citation type="journal article" date="2013" name="Nat. Genet.">
        <title>The genome of the hydatid tapeworm Echinococcus granulosus.</title>
        <authorList>
            <person name="Zheng H."/>
            <person name="Zhang W."/>
            <person name="Zhang L."/>
            <person name="Zhang Z."/>
            <person name="Li J."/>
            <person name="Lu G."/>
            <person name="Zhu Y."/>
            <person name="Wang Y."/>
            <person name="Huang Y."/>
            <person name="Liu J."/>
            <person name="Kang H."/>
            <person name="Chen J."/>
            <person name="Wang L."/>
            <person name="Chen A."/>
            <person name="Yu S."/>
            <person name="Gao Z."/>
            <person name="Jin L."/>
            <person name="Gu W."/>
            <person name="Wang Z."/>
            <person name="Zhao L."/>
            <person name="Shi B."/>
            <person name="Wen H."/>
            <person name="Lin R."/>
            <person name="Jones M.K."/>
            <person name="Brejova B."/>
            <person name="Vinar T."/>
            <person name="Zhao G."/>
            <person name="McManus D.P."/>
            <person name="Chen Z."/>
            <person name="Zhou Y."/>
            <person name="Wang S."/>
        </authorList>
    </citation>
    <scope>NUCLEOTIDE SEQUENCE [LARGE SCALE GENOMIC DNA]</scope>
</reference>
<dbReference type="Proteomes" id="UP000019149">
    <property type="component" value="Unassembled WGS sequence"/>
</dbReference>
<evidence type="ECO:0000313" key="1">
    <source>
        <dbReference type="EMBL" id="EUB54588.1"/>
    </source>
</evidence>
<keyword evidence="2" id="KW-1185">Reference proteome</keyword>
<dbReference type="CTD" id="36346272"/>
<dbReference type="EMBL" id="APAU02000233">
    <property type="protein sequence ID" value="EUB54588.1"/>
    <property type="molecule type" value="Genomic_DNA"/>
</dbReference>
<proteinExistence type="predicted"/>
<sequence>MYFHSFGKKVGVELIKCATNANIGKDIFIPLFYVLQDILMPIFHLKSTHPRRSIYSNIKNVPSSHFHVVELADLAPSFARCDKAWTH</sequence>
<dbReference type="AlphaFoldDB" id="W6U0N4"/>
<gene>
    <name evidence="1" type="ORF">EGR_10557</name>
</gene>
<accession>W6U0N4</accession>
<organism evidence="1 2">
    <name type="scientific">Echinococcus granulosus</name>
    <name type="common">Hydatid tapeworm</name>
    <dbReference type="NCBI Taxonomy" id="6210"/>
    <lineage>
        <taxon>Eukaryota</taxon>
        <taxon>Metazoa</taxon>
        <taxon>Spiralia</taxon>
        <taxon>Lophotrochozoa</taxon>
        <taxon>Platyhelminthes</taxon>
        <taxon>Cestoda</taxon>
        <taxon>Eucestoda</taxon>
        <taxon>Cyclophyllidea</taxon>
        <taxon>Taeniidae</taxon>
        <taxon>Echinococcus</taxon>
        <taxon>Echinococcus granulosus group</taxon>
    </lineage>
</organism>
<dbReference type="RefSeq" id="XP_024345784.1">
    <property type="nucleotide sequence ID" value="XM_024499806.1"/>
</dbReference>
<dbReference type="KEGG" id="egl:EGR_10557"/>